<feature type="compositionally biased region" description="Basic and acidic residues" evidence="1">
    <location>
        <begin position="11"/>
        <end position="61"/>
    </location>
</feature>
<accession>A0A6A4SNA7</accession>
<dbReference type="EMBL" id="VEVO01000012">
    <property type="protein sequence ID" value="KAF0034169.1"/>
    <property type="molecule type" value="Genomic_DNA"/>
</dbReference>
<dbReference type="AlphaFoldDB" id="A0A6A4SNA7"/>
<dbReference type="InterPro" id="IPR026307">
    <property type="entry name" value="TMEM132"/>
</dbReference>
<evidence type="ECO:0000256" key="1">
    <source>
        <dbReference type="SAM" id="MobiDB-lite"/>
    </source>
</evidence>
<gene>
    <name evidence="3" type="ORF">F2P81_014235</name>
</gene>
<dbReference type="Proteomes" id="UP000438429">
    <property type="component" value="Unassembled WGS sequence"/>
</dbReference>
<sequence length="293" mass="33570">MKTRMKNKKTVLKEREDSKEGIRKTDGAGERRKREKRGEEGADEEKRETKHPDRITDEKGHLPHQQNQSELESAGESCKDALVFKADKHRQGFDKEASSRQWQIDSTDWNRWRHGSRGFDVEFTSDGAKTPSAEWDCEVSISLYALDFLDVLITQRSVLPFEFVAQSFLLSLLNATAMYFKLTRLLVLRIRLESPSYEVMQLDFEVDNVINLVPTQTLHWNVEYPAGAQATSRQSEKVSHLYISNADIQGIVPLAEVKASKIGCYYKLFGPPDLFTRTTGQVSVVRRGERSLR</sequence>
<feature type="domain" description="Transmembrane protein TMEM132 cohesin-like" evidence="2">
    <location>
        <begin position="191"/>
        <end position="248"/>
    </location>
</feature>
<dbReference type="InterPro" id="IPR055421">
    <property type="entry name" value="TMEM132_3rd"/>
</dbReference>
<evidence type="ECO:0000313" key="3">
    <source>
        <dbReference type="EMBL" id="KAF0034169.1"/>
    </source>
</evidence>
<dbReference type="PANTHER" id="PTHR13388:SF28">
    <property type="entry name" value="TRANSMEMBRANE PROTEIN 132C"/>
    <property type="match status" value="1"/>
</dbReference>
<comment type="caution">
    <text evidence="3">The sequence shown here is derived from an EMBL/GenBank/DDBJ whole genome shotgun (WGS) entry which is preliminary data.</text>
</comment>
<protein>
    <recommendedName>
        <fullName evidence="2">Transmembrane protein TMEM132 cohesin-like domain-containing protein</fullName>
    </recommendedName>
</protein>
<feature type="compositionally biased region" description="Basic residues" evidence="1">
    <location>
        <begin position="1"/>
        <end position="10"/>
    </location>
</feature>
<evidence type="ECO:0000259" key="2">
    <source>
        <dbReference type="Pfam" id="PF23039"/>
    </source>
</evidence>
<dbReference type="PANTHER" id="PTHR13388">
    <property type="entry name" value="DETONATOR, ISOFORM E"/>
    <property type="match status" value="1"/>
</dbReference>
<evidence type="ECO:0000313" key="4">
    <source>
        <dbReference type="Proteomes" id="UP000438429"/>
    </source>
</evidence>
<reference evidence="3 4" key="1">
    <citation type="submission" date="2019-06" db="EMBL/GenBank/DDBJ databases">
        <title>Draft genomes of female and male turbot (Scophthalmus maximus).</title>
        <authorList>
            <person name="Xu H."/>
            <person name="Xu X.-W."/>
            <person name="Shao C."/>
            <person name="Chen S."/>
        </authorList>
    </citation>
    <scope>NUCLEOTIDE SEQUENCE [LARGE SCALE GENOMIC DNA]</scope>
    <source>
        <strain evidence="3">Ysfricsl-2016a</strain>
        <tissue evidence="3">Blood</tissue>
    </source>
</reference>
<dbReference type="Pfam" id="PF23039">
    <property type="entry name" value="TMEM132_3rd"/>
    <property type="match status" value="1"/>
</dbReference>
<name>A0A6A4SNA7_SCOMX</name>
<proteinExistence type="predicted"/>
<organism evidence="3 4">
    <name type="scientific">Scophthalmus maximus</name>
    <name type="common">Turbot</name>
    <name type="synonym">Psetta maxima</name>
    <dbReference type="NCBI Taxonomy" id="52904"/>
    <lineage>
        <taxon>Eukaryota</taxon>
        <taxon>Metazoa</taxon>
        <taxon>Chordata</taxon>
        <taxon>Craniata</taxon>
        <taxon>Vertebrata</taxon>
        <taxon>Euteleostomi</taxon>
        <taxon>Actinopterygii</taxon>
        <taxon>Neopterygii</taxon>
        <taxon>Teleostei</taxon>
        <taxon>Neoteleostei</taxon>
        <taxon>Acanthomorphata</taxon>
        <taxon>Carangaria</taxon>
        <taxon>Pleuronectiformes</taxon>
        <taxon>Pleuronectoidei</taxon>
        <taxon>Scophthalmidae</taxon>
        <taxon>Scophthalmus</taxon>
    </lineage>
</organism>
<feature type="region of interest" description="Disordered" evidence="1">
    <location>
        <begin position="1"/>
        <end position="74"/>
    </location>
</feature>